<proteinExistence type="predicted"/>
<comment type="caution">
    <text evidence="2">The sequence shown here is derived from an EMBL/GenBank/DDBJ whole genome shotgun (WGS) entry which is preliminary data.</text>
</comment>
<sequence>MGYEHLSITPETESDEVTESNAENLLPIPSECEIALEDKRECTVPISENFPDCDNHSDTFSDSKIDDDISEENGVEEENVVQREEEEVDLEDISQVQDVFLREKLFSITRLISNIESLNDNTTPDRVFNSFESDNSLLDNFLPEFETFCDHSEETRSEPPDVETNVGEEIQVVMIDKDKFDDDYQIFMFDKVFSLLSAESEDTIFDP</sequence>
<reference evidence="2" key="1">
    <citation type="journal article" date="2019" name="Sci. Rep.">
        <title>Draft genome of Tanacetum cinerariifolium, the natural source of mosquito coil.</title>
        <authorList>
            <person name="Yamashiro T."/>
            <person name="Shiraishi A."/>
            <person name="Satake H."/>
            <person name="Nakayama K."/>
        </authorList>
    </citation>
    <scope>NUCLEOTIDE SEQUENCE</scope>
</reference>
<name>A0A699L933_TANCI</name>
<organism evidence="2">
    <name type="scientific">Tanacetum cinerariifolium</name>
    <name type="common">Dalmatian daisy</name>
    <name type="synonym">Chrysanthemum cinerariifolium</name>
    <dbReference type="NCBI Taxonomy" id="118510"/>
    <lineage>
        <taxon>Eukaryota</taxon>
        <taxon>Viridiplantae</taxon>
        <taxon>Streptophyta</taxon>
        <taxon>Embryophyta</taxon>
        <taxon>Tracheophyta</taxon>
        <taxon>Spermatophyta</taxon>
        <taxon>Magnoliopsida</taxon>
        <taxon>eudicotyledons</taxon>
        <taxon>Gunneridae</taxon>
        <taxon>Pentapetalae</taxon>
        <taxon>asterids</taxon>
        <taxon>campanulids</taxon>
        <taxon>Asterales</taxon>
        <taxon>Asteraceae</taxon>
        <taxon>Asteroideae</taxon>
        <taxon>Anthemideae</taxon>
        <taxon>Anthemidinae</taxon>
        <taxon>Tanacetum</taxon>
    </lineage>
</organism>
<accession>A0A699L933</accession>
<feature type="region of interest" description="Disordered" evidence="1">
    <location>
        <begin position="1"/>
        <end position="26"/>
    </location>
</feature>
<evidence type="ECO:0000256" key="1">
    <source>
        <dbReference type="SAM" id="MobiDB-lite"/>
    </source>
</evidence>
<dbReference type="AlphaFoldDB" id="A0A699L933"/>
<dbReference type="EMBL" id="BKCJ010597673">
    <property type="protein sequence ID" value="GFB30515.1"/>
    <property type="molecule type" value="Genomic_DNA"/>
</dbReference>
<protein>
    <recommendedName>
        <fullName evidence="3">Reverse transcriptase domain-containing protein</fullName>
    </recommendedName>
</protein>
<evidence type="ECO:0000313" key="2">
    <source>
        <dbReference type="EMBL" id="GFB30515.1"/>
    </source>
</evidence>
<evidence type="ECO:0008006" key="3">
    <source>
        <dbReference type="Google" id="ProtNLM"/>
    </source>
</evidence>
<gene>
    <name evidence="2" type="ORF">Tci_702486</name>
</gene>
<feature type="non-terminal residue" evidence="2">
    <location>
        <position position="207"/>
    </location>
</feature>